<keyword evidence="3" id="KW-0347">Helicase</keyword>
<dbReference type="InterPro" id="IPR014001">
    <property type="entry name" value="Helicase_ATP-bd"/>
</dbReference>
<dbReference type="AlphaFoldDB" id="A0A9Q9BN49"/>
<dbReference type="SUPFAM" id="SSF52540">
    <property type="entry name" value="P-loop containing nucleoside triphosphate hydrolases"/>
    <property type="match status" value="2"/>
</dbReference>
<evidence type="ECO:0000313" key="3">
    <source>
        <dbReference type="EMBL" id="UTH14195.1"/>
    </source>
</evidence>
<dbReference type="Gene3D" id="3.40.50.10810">
    <property type="entry name" value="Tandem AAA-ATPase domain"/>
    <property type="match status" value="1"/>
</dbReference>
<feature type="domain" description="Helicase C-terminal" evidence="2">
    <location>
        <begin position="441"/>
        <end position="610"/>
    </location>
</feature>
<dbReference type="Proteomes" id="UP001057381">
    <property type="component" value="Chromosome"/>
</dbReference>
<dbReference type="SMART" id="SM00490">
    <property type="entry name" value="HELICc"/>
    <property type="match status" value="1"/>
</dbReference>
<keyword evidence="3" id="KW-0378">Hydrolase</keyword>
<keyword evidence="3" id="KW-0547">Nucleotide-binding</keyword>
<dbReference type="EMBL" id="CP073809">
    <property type="protein sequence ID" value="UTH14195.1"/>
    <property type="molecule type" value="Genomic_DNA"/>
</dbReference>
<sequence>MSLFTINDEQLKIIIDHIDMKDIVKDRTYKLKLKKFVEAINGDTIHLKKDIHYGRIKDIIKMFEKVINKYCDVLEVDEKVYEYINQLESYIEKKYTIGNDIRNQDERYFEKYKEFKSIVNQNMKRQLREKQMWDAFFMTFIQKSGNFSVPGSGKTSSVLGMFAYLMAMKDVKRIIMIGPKNAFKSWKDEFDVCFGENIKRVSLDLQNVKNKKIALKYDSGNANLILVNYEALEGIGNELVDLIDDKTILVFDEVHRVKNPNSIRAGYSLNIAKVAHYVVALTGTPIPNGYQDINVLLNLLYPDDYNQFFRFSMSTLKNPTEEDILNINDKIQPFYCRTNKKELNVPEPNEDIIINIFPTEAENRLFEILFNKHRKSSFELFIRLLQLESDPNMLLQTIDVEKYKKILEYTNEDIERIDYIDYSNEIKPLVKSINITSKTERTLKLINKLVEENKNVIVWCIFRKSMDNFKAYLDDAEIKSEIISGSVDSMEREEIIERFKEGSTKVLITNPHTLAESVSLHKTCHDAIYFEYSFNLVHLLQSKDRIHRLGLREDDYTQYYFMQNIFMAPDGEFSLDRRIYDRLMQKEQLMIDAIENHKLEIMPTNDEDLKWMFEILMK</sequence>
<evidence type="ECO:0000259" key="1">
    <source>
        <dbReference type="PROSITE" id="PS51192"/>
    </source>
</evidence>
<evidence type="ECO:0000259" key="2">
    <source>
        <dbReference type="PROSITE" id="PS51194"/>
    </source>
</evidence>
<dbReference type="PROSITE" id="PS51192">
    <property type="entry name" value="HELICASE_ATP_BIND_1"/>
    <property type="match status" value="1"/>
</dbReference>
<dbReference type="InterPro" id="IPR027417">
    <property type="entry name" value="P-loop_NTPase"/>
</dbReference>
<dbReference type="GO" id="GO:0004386">
    <property type="term" value="F:helicase activity"/>
    <property type="evidence" value="ECO:0007669"/>
    <property type="project" value="UniProtKB-KW"/>
</dbReference>
<dbReference type="SMART" id="SM00487">
    <property type="entry name" value="DEXDc"/>
    <property type="match status" value="1"/>
</dbReference>
<feature type="domain" description="Helicase ATP-binding" evidence="1">
    <location>
        <begin position="140"/>
        <end position="303"/>
    </location>
</feature>
<name>A0A9Q9BN49_9STAP</name>
<dbReference type="Gene3D" id="3.40.50.300">
    <property type="entry name" value="P-loop containing nucleotide triphosphate hydrolases"/>
    <property type="match status" value="1"/>
</dbReference>
<proteinExistence type="predicted"/>
<reference evidence="3" key="1">
    <citation type="submission" date="2021-04" db="EMBL/GenBank/DDBJ databases">
        <title>Complete Genome Sequences of Macrococcus spp. from dog and cattle.</title>
        <authorList>
            <person name="Schwendener S."/>
            <person name="Perreten V."/>
        </authorList>
    </citation>
    <scope>NUCLEOTIDE SEQUENCE</scope>
    <source>
        <strain evidence="3">Epi0143-OL</strain>
    </source>
</reference>
<dbReference type="GO" id="GO:0005524">
    <property type="term" value="F:ATP binding"/>
    <property type="evidence" value="ECO:0007669"/>
    <property type="project" value="InterPro"/>
</dbReference>
<dbReference type="RefSeq" id="WP_254250227.1">
    <property type="nucleotide sequence ID" value="NZ_CP073809.1"/>
</dbReference>
<dbReference type="Pfam" id="PF00271">
    <property type="entry name" value="Helicase_C"/>
    <property type="match status" value="1"/>
</dbReference>
<dbReference type="KEGG" id="mequ:KFV11_02185"/>
<dbReference type="InterPro" id="IPR000330">
    <property type="entry name" value="SNF2_N"/>
</dbReference>
<gene>
    <name evidence="3" type="ORF">KFV11_02185</name>
</gene>
<keyword evidence="3" id="KW-0067">ATP-binding</keyword>
<dbReference type="PROSITE" id="PS51194">
    <property type="entry name" value="HELICASE_CTER"/>
    <property type="match status" value="1"/>
</dbReference>
<evidence type="ECO:0000313" key="4">
    <source>
        <dbReference type="Proteomes" id="UP001057381"/>
    </source>
</evidence>
<dbReference type="PANTHER" id="PTHR10799">
    <property type="entry name" value="SNF2/RAD54 HELICASE FAMILY"/>
    <property type="match status" value="1"/>
</dbReference>
<organism evidence="3 4">
    <name type="scientific">Macrococcus equipercicus</name>
    <dbReference type="NCBI Taxonomy" id="69967"/>
    <lineage>
        <taxon>Bacteria</taxon>
        <taxon>Bacillati</taxon>
        <taxon>Bacillota</taxon>
        <taxon>Bacilli</taxon>
        <taxon>Bacillales</taxon>
        <taxon>Staphylococcaceae</taxon>
        <taxon>Macrococcus</taxon>
    </lineage>
</organism>
<accession>A0A9Q9BN49</accession>
<dbReference type="Pfam" id="PF00176">
    <property type="entry name" value="SNF2-rel_dom"/>
    <property type="match status" value="1"/>
</dbReference>
<protein>
    <submittedName>
        <fullName evidence="3">DEAD/DEAH box helicase family protein</fullName>
    </submittedName>
</protein>
<dbReference type="InterPro" id="IPR001650">
    <property type="entry name" value="Helicase_C-like"/>
</dbReference>
<dbReference type="InterPro" id="IPR038718">
    <property type="entry name" value="SNF2-like_sf"/>
</dbReference>